<dbReference type="SMART" id="SM00382">
    <property type="entry name" value="AAA"/>
    <property type="match status" value="1"/>
</dbReference>
<dbReference type="InterPro" id="IPR027417">
    <property type="entry name" value="P-loop_NTPase"/>
</dbReference>
<dbReference type="InterPro" id="IPR051782">
    <property type="entry name" value="ABC_Transporter_VariousFunc"/>
</dbReference>
<evidence type="ECO:0000256" key="2">
    <source>
        <dbReference type="ARBA" id="ARBA00022741"/>
    </source>
</evidence>
<gene>
    <name evidence="5" type="ORF">FDF74_07265</name>
</gene>
<proteinExistence type="predicted"/>
<dbReference type="PROSITE" id="PS00211">
    <property type="entry name" value="ABC_TRANSPORTER_1"/>
    <property type="match status" value="1"/>
</dbReference>
<feature type="domain" description="ABC transporter" evidence="4">
    <location>
        <begin position="5"/>
        <end position="230"/>
    </location>
</feature>
<dbReference type="Pfam" id="PF00005">
    <property type="entry name" value="ABC_tran"/>
    <property type="match status" value="1"/>
</dbReference>
<evidence type="ECO:0000259" key="4">
    <source>
        <dbReference type="PROSITE" id="PS50893"/>
    </source>
</evidence>
<dbReference type="Proteomes" id="UP000473885">
    <property type="component" value="Unassembled WGS sequence"/>
</dbReference>
<dbReference type="InterPro" id="IPR017871">
    <property type="entry name" value="ABC_transporter-like_CS"/>
</dbReference>
<dbReference type="SUPFAM" id="SSF52540">
    <property type="entry name" value="P-loop containing nucleoside triphosphate hydrolases"/>
    <property type="match status" value="1"/>
</dbReference>
<evidence type="ECO:0000256" key="3">
    <source>
        <dbReference type="ARBA" id="ARBA00022840"/>
    </source>
</evidence>
<accession>A0A6M0RBG8</accession>
<keyword evidence="2" id="KW-0547">Nucleotide-binding</keyword>
<reference evidence="5 6" key="1">
    <citation type="submission" date="2019-04" db="EMBL/GenBank/DDBJ databases">
        <title>Genome sequencing of Clostridium botulinum Groups I-IV and Clostridium butyricum.</title>
        <authorList>
            <person name="Brunt J."/>
            <person name="Van Vliet A.H.M."/>
            <person name="Stringer S.C."/>
            <person name="Carter A.T."/>
            <person name="Peck M.W."/>
        </authorList>
    </citation>
    <scope>NUCLEOTIDE SEQUENCE [LARGE SCALE GENOMIC DNA]</scope>
    <source>
        <strain evidence="5 6">IFR 18/094</strain>
    </source>
</reference>
<sequence length="288" mass="33528">MENILEIKDLRKEYKNFTLKDIRFNVPKGYIMGFIGPNGSGKSTTIKLIMNLIKKNSGEIKVFGMDNIKCEKEIKDRIGFVYDENYYYEDLKIREVIKIIKPFYSQWSDETFNKYINQFGLDTKSKIKTLSKGMKTKFALAVALSHNAEFIIMDEPTAGLDPIFRREILDILYEIIQNEDKSIFFSTHITTDLEKVADYITFINNGEIVFSKEKDEIMESYALIKGGNDILNLENKKDFVAIRKNKFGFEALTEKRGFIEKKYKNNVVIEKPTLEDIMLFTVKGDRDV</sequence>
<dbReference type="GO" id="GO:0005524">
    <property type="term" value="F:ATP binding"/>
    <property type="evidence" value="ECO:0007669"/>
    <property type="project" value="UniProtKB-KW"/>
</dbReference>
<protein>
    <submittedName>
        <fullName evidence="5">ABC transporter ATP-binding protein</fullName>
    </submittedName>
</protein>
<evidence type="ECO:0000256" key="1">
    <source>
        <dbReference type="ARBA" id="ARBA00022448"/>
    </source>
</evidence>
<evidence type="ECO:0000313" key="6">
    <source>
        <dbReference type="Proteomes" id="UP000473885"/>
    </source>
</evidence>
<keyword evidence="3 5" id="KW-0067">ATP-binding</keyword>
<name>A0A6M0RBG8_9CLOT</name>
<dbReference type="InterPro" id="IPR003593">
    <property type="entry name" value="AAA+_ATPase"/>
</dbReference>
<dbReference type="PANTHER" id="PTHR42939:SF3">
    <property type="entry name" value="ABC TRANSPORTER ATP-BINDING COMPONENT"/>
    <property type="match status" value="1"/>
</dbReference>
<dbReference type="CDD" id="cd03230">
    <property type="entry name" value="ABC_DR_subfamily_A"/>
    <property type="match status" value="1"/>
</dbReference>
<dbReference type="AlphaFoldDB" id="A0A6M0RBG8"/>
<dbReference type="PANTHER" id="PTHR42939">
    <property type="entry name" value="ABC TRANSPORTER ATP-BINDING PROTEIN ALBC-RELATED"/>
    <property type="match status" value="1"/>
</dbReference>
<comment type="caution">
    <text evidence="5">The sequence shown here is derived from an EMBL/GenBank/DDBJ whole genome shotgun (WGS) entry which is preliminary data.</text>
</comment>
<dbReference type="InterPro" id="IPR003439">
    <property type="entry name" value="ABC_transporter-like_ATP-bd"/>
</dbReference>
<evidence type="ECO:0000313" key="5">
    <source>
        <dbReference type="EMBL" id="NEZ47010.1"/>
    </source>
</evidence>
<keyword evidence="6" id="KW-1185">Reference proteome</keyword>
<dbReference type="PROSITE" id="PS50893">
    <property type="entry name" value="ABC_TRANSPORTER_2"/>
    <property type="match status" value="1"/>
</dbReference>
<dbReference type="GO" id="GO:0016887">
    <property type="term" value="F:ATP hydrolysis activity"/>
    <property type="evidence" value="ECO:0007669"/>
    <property type="project" value="InterPro"/>
</dbReference>
<dbReference type="Gene3D" id="3.40.50.300">
    <property type="entry name" value="P-loop containing nucleotide triphosphate hydrolases"/>
    <property type="match status" value="1"/>
</dbReference>
<dbReference type="EMBL" id="SXDP01000004">
    <property type="protein sequence ID" value="NEZ47010.1"/>
    <property type="molecule type" value="Genomic_DNA"/>
</dbReference>
<organism evidence="5 6">
    <name type="scientific">Clostridium niameyense</name>
    <dbReference type="NCBI Taxonomy" id="1622073"/>
    <lineage>
        <taxon>Bacteria</taxon>
        <taxon>Bacillati</taxon>
        <taxon>Bacillota</taxon>
        <taxon>Clostridia</taxon>
        <taxon>Eubacteriales</taxon>
        <taxon>Clostridiaceae</taxon>
        <taxon>Clostridium</taxon>
    </lineage>
</organism>
<keyword evidence="1" id="KW-0813">Transport</keyword>
<dbReference type="RefSeq" id="WP_163249151.1">
    <property type="nucleotide sequence ID" value="NZ_SXDP01000004.1"/>
</dbReference>